<dbReference type="InterPro" id="IPR023302">
    <property type="entry name" value="Pept_S9A_N"/>
</dbReference>
<keyword evidence="7" id="KW-1185">Reference proteome</keyword>
<evidence type="ECO:0000256" key="2">
    <source>
        <dbReference type="ARBA" id="ARBA00022801"/>
    </source>
</evidence>
<dbReference type="Gene3D" id="2.130.10.120">
    <property type="entry name" value="Prolyl oligopeptidase, N-terminal domain"/>
    <property type="match status" value="1"/>
</dbReference>
<evidence type="ECO:0000313" key="7">
    <source>
        <dbReference type="Proteomes" id="UP001363010"/>
    </source>
</evidence>
<dbReference type="InterPro" id="IPR001375">
    <property type="entry name" value="Peptidase_S9_cat"/>
</dbReference>
<dbReference type="PRINTS" id="PR00862">
    <property type="entry name" value="PROLIGOPTASE"/>
</dbReference>
<reference evidence="6 7" key="1">
    <citation type="submission" date="2024-03" db="EMBL/GenBank/DDBJ databases">
        <title>Novel species of the genus Variovorax.</title>
        <authorList>
            <person name="Liu Q."/>
            <person name="Xin Y.-H."/>
        </authorList>
    </citation>
    <scope>NUCLEOTIDE SEQUENCE [LARGE SCALE GENOMIC DNA]</scope>
    <source>
        <strain evidence="6 7">KACC 18501</strain>
    </source>
</reference>
<evidence type="ECO:0000313" key="6">
    <source>
        <dbReference type="EMBL" id="MEJ8824182.1"/>
    </source>
</evidence>
<keyword evidence="1" id="KW-0645">Protease</keyword>
<keyword evidence="2" id="KW-0378">Hydrolase</keyword>
<dbReference type="SUPFAM" id="SSF53474">
    <property type="entry name" value="alpha/beta-Hydrolases"/>
    <property type="match status" value="1"/>
</dbReference>
<evidence type="ECO:0000256" key="1">
    <source>
        <dbReference type="ARBA" id="ARBA00022670"/>
    </source>
</evidence>
<keyword evidence="3" id="KW-0720">Serine protease</keyword>
<dbReference type="EMBL" id="JBBKZV010000012">
    <property type="protein sequence ID" value="MEJ8824182.1"/>
    <property type="molecule type" value="Genomic_DNA"/>
</dbReference>
<dbReference type="PANTHER" id="PTHR42881">
    <property type="entry name" value="PROLYL ENDOPEPTIDASE"/>
    <property type="match status" value="1"/>
</dbReference>
<protein>
    <submittedName>
        <fullName evidence="6">Prolyl oligopeptidase family serine peptidase</fullName>
    </submittedName>
</protein>
<comment type="caution">
    <text evidence="6">The sequence shown here is derived from an EMBL/GenBank/DDBJ whole genome shotgun (WGS) entry which is preliminary data.</text>
</comment>
<dbReference type="InterPro" id="IPR051167">
    <property type="entry name" value="Prolyl_oligopep/macrocyclase"/>
</dbReference>
<dbReference type="InterPro" id="IPR002470">
    <property type="entry name" value="Peptidase_S9A"/>
</dbReference>
<evidence type="ECO:0000259" key="5">
    <source>
        <dbReference type="Pfam" id="PF02897"/>
    </source>
</evidence>
<dbReference type="Gene3D" id="3.40.50.1820">
    <property type="entry name" value="alpha/beta hydrolase"/>
    <property type="match status" value="1"/>
</dbReference>
<evidence type="ECO:0000256" key="3">
    <source>
        <dbReference type="ARBA" id="ARBA00022825"/>
    </source>
</evidence>
<feature type="domain" description="Peptidase S9A N-terminal" evidence="5">
    <location>
        <begin position="19"/>
        <end position="267"/>
    </location>
</feature>
<name>A0ABU8W4A2_9BURK</name>
<dbReference type="Pfam" id="PF00326">
    <property type="entry name" value="Peptidase_S9"/>
    <property type="match status" value="1"/>
</dbReference>
<accession>A0ABU8W4A2</accession>
<evidence type="ECO:0000259" key="4">
    <source>
        <dbReference type="Pfam" id="PF00326"/>
    </source>
</evidence>
<dbReference type="Pfam" id="PF02897">
    <property type="entry name" value="Peptidase_S9_N"/>
    <property type="match status" value="1"/>
</dbReference>
<organism evidence="6 7">
    <name type="scientific">Variovorax humicola</name>
    <dbReference type="NCBI Taxonomy" id="1769758"/>
    <lineage>
        <taxon>Bacteria</taxon>
        <taxon>Pseudomonadati</taxon>
        <taxon>Pseudomonadota</taxon>
        <taxon>Betaproteobacteria</taxon>
        <taxon>Burkholderiales</taxon>
        <taxon>Comamonadaceae</taxon>
        <taxon>Variovorax</taxon>
    </lineage>
</organism>
<dbReference type="Proteomes" id="UP001363010">
    <property type="component" value="Unassembled WGS sequence"/>
</dbReference>
<dbReference type="PANTHER" id="PTHR42881:SF13">
    <property type="entry name" value="PROLYL ENDOPEPTIDASE"/>
    <property type="match status" value="1"/>
</dbReference>
<proteinExistence type="predicted"/>
<feature type="domain" description="Peptidase S9 prolyl oligopeptidase catalytic" evidence="4">
    <location>
        <begin position="491"/>
        <end position="693"/>
    </location>
</feature>
<dbReference type="SUPFAM" id="SSF50993">
    <property type="entry name" value="Peptidase/esterase 'gauge' domain"/>
    <property type="match status" value="1"/>
</dbReference>
<dbReference type="RefSeq" id="WP_340365217.1">
    <property type="nucleotide sequence ID" value="NZ_JBBKZV010000012.1"/>
</dbReference>
<gene>
    <name evidence="6" type="ORF">WKW80_19455</name>
</gene>
<sequence length="697" mass="76404">MPTPSLPPNNPSLEAPDDDPHLWLEDVDAPAAIQWADAQAARTLAAFGNEGFAHDRDALQAIYDRDDNLPMITRRGSLLFNFWKDASHPRGVWRTTTMERFQAGRPAWDVLLDLDALAAAEGEDWVWGGAGTLPRTHDRAMLRLSRGGGDAVVLREFDVPSRSFVTGNDAFVLPSSKGGVEWLDRDTLLLLSALGEGNATQSGYGRKVRRWARGDDPLQSPLLFEVPATHMSAGVQAGRTGERECVWYYARPDYRKLELWMGDRHGPQTHIDIPADALPEIYEDWMVLRLRSDWSVNGATWREGSVLGIGLAAYIGGSRDMALLFEPSQRRAVQGFSWTGGQLLLSILENLEPVFQRWTPSAQGWTCNTVAGLPDGGTAYLWPLDACEEESNGDALALCQGPLTPESLYLSPATDPDVQLLQRAPERFDARGLVTTRHEAISTDGVSIPYVMTGPADPSACEEGRAPVHLYGYGGFGISVLPGYNASIGKLWLERGGVSVVAQIRGGGEFGPAWEDAGRREGKRRSHDDFAAVAADLVRRGVTVPKRIAAEGGSNGGLLITNMLTRYPDRFGALFCTIPLVDMRRYNKLLAGASWMAEYGNPDIAEDWAFLQYLSAYHCAMPGASNPPPILLASNRRDDRVHPGHARKMAAKLQAMAQPAWLLELDAGGHAYGKNNAERATFTALGYAFLRRSIEWQ</sequence>
<dbReference type="InterPro" id="IPR029058">
    <property type="entry name" value="AB_hydrolase_fold"/>
</dbReference>